<keyword evidence="2" id="KW-1185">Reference proteome</keyword>
<gene>
    <name evidence="1" type="ORF">C8N40_102116</name>
</gene>
<accession>A0A2T5YP98</accession>
<dbReference type="RefSeq" id="WP_108210552.1">
    <property type="nucleotide sequence ID" value="NZ_QBKI01000002.1"/>
</dbReference>
<comment type="caution">
    <text evidence="1">The sequence shown here is derived from an EMBL/GenBank/DDBJ whole genome shotgun (WGS) entry which is preliminary data.</text>
</comment>
<organism evidence="1 2">
    <name type="scientific">Pontibacter mucosus</name>
    <dbReference type="NCBI Taxonomy" id="1649266"/>
    <lineage>
        <taxon>Bacteria</taxon>
        <taxon>Pseudomonadati</taxon>
        <taxon>Bacteroidota</taxon>
        <taxon>Cytophagia</taxon>
        <taxon>Cytophagales</taxon>
        <taxon>Hymenobacteraceae</taxon>
        <taxon>Pontibacter</taxon>
    </lineage>
</organism>
<proteinExistence type="predicted"/>
<reference evidence="1 2" key="1">
    <citation type="submission" date="2018-04" db="EMBL/GenBank/DDBJ databases">
        <title>Genomic Encyclopedia of Archaeal and Bacterial Type Strains, Phase II (KMG-II): from individual species to whole genera.</title>
        <authorList>
            <person name="Goeker M."/>
        </authorList>
    </citation>
    <scope>NUCLEOTIDE SEQUENCE [LARGE SCALE GENOMIC DNA]</scope>
    <source>
        <strain evidence="1 2">DSM 100162</strain>
    </source>
</reference>
<dbReference type="InterPro" id="IPR053773">
    <property type="entry name" value="Vpar_1526-like"/>
</dbReference>
<dbReference type="EMBL" id="QBKI01000002">
    <property type="protein sequence ID" value="PTX21147.1"/>
    <property type="molecule type" value="Genomic_DNA"/>
</dbReference>
<evidence type="ECO:0000313" key="2">
    <source>
        <dbReference type="Proteomes" id="UP000244225"/>
    </source>
</evidence>
<dbReference type="OrthoDB" id="5083961at2"/>
<dbReference type="NCBIfam" id="NF045477">
    <property type="entry name" value="LPO_1073_dom"/>
    <property type="match status" value="1"/>
</dbReference>
<protein>
    <submittedName>
        <fullName evidence="1">Uncharacterized protein</fullName>
    </submittedName>
</protein>
<sequence length="351" mass="40372">MINDKNLKQEGGQNSTNLQGQNVNIYNGITYRDAKEIFQDLFISNFITLKYEAAEVAQQRAEEITEKFLNKLNEKSPESLQQFQEPAMQDALFTTQKEYAKSGDTDLGDLLVDILVDRAQASTRNMVQLVLDEALKIAPSLTVEQLDTLTLIFLLIRTKSLNLRSFDDLKVMIQREIEPFVPNLSTENNLYSYLEFQRCGHIRTGSYGNLEDNWRRTYKGLFSKGMTIEELEKLLGGPCQFPSLIIHCFHNDALLQISALDDQMLEQQMEKFHVPNELKQKYRQAFESSTMNSTQIKELLLNTNKCFDKIFSVLSSSRFSNFELSFVGIAIAHANFRRRTGMTLDLSIWIK</sequence>
<dbReference type="Proteomes" id="UP000244225">
    <property type="component" value="Unassembled WGS sequence"/>
</dbReference>
<evidence type="ECO:0000313" key="1">
    <source>
        <dbReference type="EMBL" id="PTX21147.1"/>
    </source>
</evidence>
<name>A0A2T5YP98_9BACT</name>
<dbReference type="AlphaFoldDB" id="A0A2T5YP98"/>